<evidence type="ECO:0008006" key="4">
    <source>
        <dbReference type="Google" id="ProtNLM"/>
    </source>
</evidence>
<feature type="chain" id="PRO_5047541067" description="Secreted protein" evidence="1">
    <location>
        <begin position="33"/>
        <end position="119"/>
    </location>
</feature>
<dbReference type="EMBL" id="JBHTIW010000003">
    <property type="protein sequence ID" value="MFD0919407.1"/>
    <property type="molecule type" value="Genomic_DNA"/>
</dbReference>
<keyword evidence="1" id="KW-0732">Signal</keyword>
<feature type="signal peptide" evidence="1">
    <location>
        <begin position="1"/>
        <end position="32"/>
    </location>
</feature>
<reference evidence="3" key="1">
    <citation type="journal article" date="2019" name="Int. J. Syst. Evol. Microbiol.">
        <title>The Global Catalogue of Microorganisms (GCM) 10K type strain sequencing project: providing services to taxonomists for standard genome sequencing and annotation.</title>
        <authorList>
            <consortium name="The Broad Institute Genomics Platform"/>
            <consortium name="The Broad Institute Genome Sequencing Center for Infectious Disease"/>
            <person name="Wu L."/>
            <person name="Ma J."/>
        </authorList>
    </citation>
    <scope>NUCLEOTIDE SEQUENCE [LARGE SCALE GENOMIC DNA]</scope>
    <source>
        <strain evidence="3">CCUG 56401</strain>
    </source>
</reference>
<organism evidence="2 3">
    <name type="scientific">Saccharopolyspora rosea</name>
    <dbReference type="NCBI Taxonomy" id="524884"/>
    <lineage>
        <taxon>Bacteria</taxon>
        <taxon>Bacillati</taxon>
        <taxon>Actinomycetota</taxon>
        <taxon>Actinomycetes</taxon>
        <taxon>Pseudonocardiales</taxon>
        <taxon>Pseudonocardiaceae</taxon>
        <taxon>Saccharopolyspora</taxon>
    </lineage>
</organism>
<keyword evidence="3" id="KW-1185">Reference proteome</keyword>
<name>A0ABW3FSZ6_9PSEU</name>
<evidence type="ECO:0000256" key="1">
    <source>
        <dbReference type="SAM" id="SignalP"/>
    </source>
</evidence>
<proteinExistence type="predicted"/>
<evidence type="ECO:0000313" key="2">
    <source>
        <dbReference type="EMBL" id="MFD0919407.1"/>
    </source>
</evidence>
<dbReference type="RefSeq" id="WP_263252813.1">
    <property type="nucleotide sequence ID" value="NZ_BAABLT010000001.1"/>
</dbReference>
<dbReference type="Proteomes" id="UP001597018">
    <property type="component" value="Unassembled WGS sequence"/>
</dbReference>
<evidence type="ECO:0000313" key="3">
    <source>
        <dbReference type="Proteomes" id="UP001597018"/>
    </source>
</evidence>
<accession>A0ABW3FSZ6</accession>
<sequence length="119" mass="11971">MRKLRSPRTTGALAAIAAAGAAVTMLAGTAQAATPGTFTLCSKGSYGSFAEFPERGGLATAVVPSGQCHSFKFGGDKAEPVQIRVAAEPQGGQVIGGTVYDGRAGLNIATVDGPSFYSF</sequence>
<gene>
    <name evidence="2" type="ORF">ACFQ16_06610</name>
</gene>
<comment type="caution">
    <text evidence="2">The sequence shown here is derived from an EMBL/GenBank/DDBJ whole genome shotgun (WGS) entry which is preliminary data.</text>
</comment>
<protein>
    <recommendedName>
        <fullName evidence="4">Secreted protein</fullName>
    </recommendedName>
</protein>